<dbReference type="HAMAP" id="MF_00041">
    <property type="entry name" value="Cys_tRNA_synth"/>
    <property type="match status" value="1"/>
</dbReference>
<dbReference type="CDD" id="cd00672">
    <property type="entry name" value="CysRS_core"/>
    <property type="match status" value="1"/>
</dbReference>
<keyword evidence="10 13" id="KW-0648">Protein biosynthesis</keyword>
<comment type="cofactor">
    <cofactor evidence="13">
        <name>Zn(2+)</name>
        <dbReference type="ChEBI" id="CHEBI:29105"/>
    </cofactor>
    <text evidence="13">Binds 1 zinc ion per subunit.</text>
</comment>
<evidence type="ECO:0000256" key="14">
    <source>
        <dbReference type="SAM" id="Coils"/>
    </source>
</evidence>
<evidence type="ECO:0000256" key="8">
    <source>
        <dbReference type="ARBA" id="ARBA00022833"/>
    </source>
</evidence>
<comment type="similarity">
    <text evidence="2 13">Belongs to the class-I aminoacyl-tRNA synthetase family.</text>
</comment>
<keyword evidence="14" id="KW-0175">Coiled coil</keyword>
<evidence type="ECO:0000256" key="9">
    <source>
        <dbReference type="ARBA" id="ARBA00022840"/>
    </source>
</evidence>
<dbReference type="Gene3D" id="1.20.120.1910">
    <property type="entry name" value="Cysteine-tRNA ligase, C-terminal anti-codon recognition domain"/>
    <property type="match status" value="1"/>
</dbReference>
<keyword evidence="8 13" id="KW-0862">Zinc</keyword>
<dbReference type="PANTHER" id="PTHR10890:SF3">
    <property type="entry name" value="CYSTEINE--TRNA LIGASE, CYTOPLASMIC"/>
    <property type="match status" value="1"/>
</dbReference>
<gene>
    <name evidence="13" type="primary">cysS</name>
    <name evidence="16" type="ORF">FC774_03030</name>
    <name evidence="17" type="ORF">FDB51_10270</name>
    <name evidence="18" type="ORF">FDG31_18095</name>
</gene>
<evidence type="ECO:0000256" key="7">
    <source>
        <dbReference type="ARBA" id="ARBA00022741"/>
    </source>
</evidence>
<dbReference type="EMBL" id="SWOV01000005">
    <property type="protein sequence ID" value="NFF86879.1"/>
    <property type="molecule type" value="Genomic_DNA"/>
</dbReference>
<comment type="subcellular location">
    <subcellularLocation>
        <location evidence="1 13">Cytoplasm</location>
    </subcellularLocation>
</comment>
<dbReference type="AlphaFoldDB" id="A0A0L9YDX6"/>
<name>A0A0L9YDX6_CLOBO</name>
<evidence type="ECO:0000256" key="4">
    <source>
        <dbReference type="ARBA" id="ARBA00022490"/>
    </source>
</evidence>
<dbReference type="Gene3D" id="3.40.50.620">
    <property type="entry name" value="HUPs"/>
    <property type="match status" value="1"/>
</dbReference>
<dbReference type="EC" id="6.1.1.16" evidence="13"/>
<keyword evidence="7 13" id="KW-0547">Nucleotide-binding</keyword>
<dbReference type="PANTHER" id="PTHR10890">
    <property type="entry name" value="CYSTEINYL-TRNA SYNTHETASE"/>
    <property type="match status" value="1"/>
</dbReference>
<dbReference type="InterPro" id="IPR015273">
    <property type="entry name" value="Cys-tRNA-synt_Ia_DALR"/>
</dbReference>
<dbReference type="RefSeq" id="WP_003371556.1">
    <property type="nucleotide sequence ID" value="NZ_CP010520.1"/>
</dbReference>
<dbReference type="GO" id="GO:0005524">
    <property type="term" value="F:ATP binding"/>
    <property type="evidence" value="ECO:0007669"/>
    <property type="project" value="UniProtKB-UniRule"/>
</dbReference>
<feature type="binding site" evidence="13">
    <location>
        <position position="211"/>
    </location>
    <ligand>
        <name>Zn(2+)</name>
        <dbReference type="ChEBI" id="CHEBI:29105"/>
    </ligand>
</feature>
<evidence type="ECO:0000259" key="15">
    <source>
        <dbReference type="SMART" id="SM00840"/>
    </source>
</evidence>
<dbReference type="EMBL" id="SXFB01000027">
    <property type="protein sequence ID" value="NFV28007.1"/>
    <property type="molecule type" value="Genomic_DNA"/>
</dbReference>
<dbReference type="InterPro" id="IPR015803">
    <property type="entry name" value="Cys-tRNA-ligase"/>
</dbReference>
<dbReference type="InterPro" id="IPR056411">
    <property type="entry name" value="CysS_C"/>
</dbReference>
<evidence type="ECO:0000256" key="1">
    <source>
        <dbReference type="ARBA" id="ARBA00004496"/>
    </source>
</evidence>
<keyword evidence="6 13" id="KW-0479">Metal-binding</keyword>
<comment type="subunit">
    <text evidence="3 13">Monomer.</text>
</comment>
<evidence type="ECO:0000256" key="11">
    <source>
        <dbReference type="ARBA" id="ARBA00023146"/>
    </source>
</evidence>
<dbReference type="SUPFAM" id="SSF47323">
    <property type="entry name" value="Anticodon-binding domain of a subclass of class I aminoacyl-tRNA synthetases"/>
    <property type="match status" value="1"/>
</dbReference>
<evidence type="ECO:0000313" key="18">
    <source>
        <dbReference type="EMBL" id="NFV28007.1"/>
    </source>
</evidence>
<dbReference type="NCBIfam" id="TIGR00435">
    <property type="entry name" value="cysS"/>
    <property type="match status" value="1"/>
</dbReference>
<dbReference type="Proteomes" id="UP000473681">
    <property type="component" value="Unassembled WGS sequence"/>
</dbReference>
<dbReference type="InterPro" id="IPR014729">
    <property type="entry name" value="Rossmann-like_a/b/a_fold"/>
</dbReference>
<dbReference type="Proteomes" id="UP000476820">
    <property type="component" value="Unassembled WGS sequence"/>
</dbReference>
<dbReference type="Pfam" id="PF23493">
    <property type="entry name" value="CysS_C"/>
    <property type="match status" value="1"/>
</dbReference>
<evidence type="ECO:0000256" key="2">
    <source>
        <dbReference type="ARBA" id="ARBA00005594"/>
    </source>
</evidence>
<dbReference type="GO" id="GO:0005829">
    <property type="term" value="C:cytosol"/>
    <property type="evidence" value="ECO:0007669"/>
    <property type="project" value="TreeGrafter"/>
</dbReference>
<comment type="catalytic activity">
    <reaction evidence="12 13">
        <text>tRNA(Cys) + L-cysteine + ATP = L-cysteinyl-tRNA(Cys) + AMP + diphosphate</text>
        <dbReference type="Rhea" id="RHEA:17773"/>
        <dbReference type="Rhea" id="RHEA-COMP:9661"/>
        <dbReference type="Rhea" id="RHEA-COMP:9679"/>
        <dbReference type="ChEBI" id="CHEBI:30616"/>
        <dbReference type="ChEBI" id="CHEBI:33019"/>
        <dbReference type="ChEBI" id="CHEBI:35235"/>
        <dbReference type="ChEBI" id="CHEBI:78442"/>
        <dbReference type="ChEBI" id="CHEBI:78517"/>
        <dbReference type="ChEBI" id="CHEBI:456215"/>
        <dbReference type="EC" id="6.1.1.16"/>
    </reaction>
</comment>
<sequence>MRIFNTLTRKKEEFIPITPGEVKMYVCGPTVYNFFHIGNGRTFIVFDTIRRYLEYRGYDVKFVQNFTDIDDKMIKKANEEGTTVKEIGDKYIKEYYEDADKLQIERATVNPRATEYIEDIIDFVAQLIEKGYAYEVEGDVYFNTKKFNDYGKLSGQSIEDLQMGASNRTSSVADERKKDPMDFAIWKSQKPGEPAWKCPWGMGRPGWHIECSCMAKKILGDTIDIHAGGMDLTFPHHENEVAQSEALTGVQFANYWMHSAYVNINNQKMSKSLNNFFTARDILKEYDSDVVRFFMMSAHYRLQINFSKDLLDSAKASVERLYNAIGNLENLIDEVSRENMNEEEVRYLNSLNKYREKYIEKMDDDFNTADALTVLFELTKDTNTNINVNSSKELVNKALDLIRELGAPLGLLQKITKGSLEDEIESLIQQRQDARKNKDFALSDKIRDDLKDRGIVLEDTPQGVRWKKIN</sequence>
<dbReference type="Pfam" id="PF01406">
    <property type="entry name" value="tRNA-synt_1e"/>
    <property type="match status" value="1"/>
</dbReference>
<dbReference type="OrthoDB" id="9815130at2"/>
<feature type="binding site" evidence="13">
    <location>
        <position position="240"/>
    </location>
    <ligand>
        <name>Zn(2+)</name>
        <dbReference type="ChEBI" id="CHEBI:29105"/>
    </ligand>
</feature>
<dbReference type="InterPro" id="IPR024909">
    <property type="entry name" value="Cys-tRNA/MSH_ligase"/>
</dbReference>
<dbReference type="Proteomes" id="UP000486903">
    <property type="component" value="Unassembled WGS sequence"/>
</dbReference>
<protein>
    <recommendedName>
        <fullName evidence="13">Cysteine--tRNA ligase</fullName>
        <ecNumber evidence="13">6.1.1.16</ecNumber>
    </recommendedName>
    <alternativeName>
        <fullName evidence="13">Cysteinyl-tRNA synthetase</fullName>
        <shortName evidence="13">CysRS</shortName>
    </alternativeName>
</protein>
<dbReference type="FunFam" id="3.40.50.620:FF:000009">
    <property type="entry name" value="Cysteine--tRNA ligase"/>
    <property type="match status" value="1"/>
</dbReference>
<proteinExistence type="inferred from homology"/>
<dbReference type="GO" id="GO:0004817">
    <property type="term" value="F:cysteine-tRNA ligase activity"/>
    <property type="evidence" value="ECO:0007669"/>
    <property type="project" value="UniProtKB-UniRule"/>
</dbReference>
<feature type="coiled-coil region" evidence="14">
    <location>
        <begin position="417"/>
        <end position="444"/>
    </location>
</feature>
<dbReference type="GO" id="GO:0008270">
    <property type="term" value="F:zinc ion binding"/>
    <property type="evidence" value="ECO:0007669"/>
    <property type="project" value="UniProtKB-UniRule"/>
</dbReference>
<evidence type="ECO:0000313" key="21">
    <source>
        <dbReference type="Proteomes" id="UP000486903"/>
    </source>
</evidence>
<keyword evidence="4 13" id="KW-0963">Cytoplasm</keyword>
<feature type="binding site" evidence="13">
    <location>
        <position position="236"/>
    </location>
    <ligand>
        <name>Zn(2+)</name>
        <dbReference type="ChEBI" id="CHEBI:29105"/>
    </ligand>
</feature>
<keyword evidence="9 13" id="KW-0067">ATP-binding</keyword>
<dbReference type="CDD" id="cd07963">
    <property type="entry name" value="Anticodon_Ia_Cys"/>
    <property type="match status" value="1"/>
</dbReference>
<dbReference type="GO" id="GO:0006423">
    <property type="term" value="P:cysteinyl-tRNA aminoacylation"/>
    <property type="evidence" value="ECO:0007669"/>
    <property type="project" value="UniProtKB-UniRule"/>
</dbReference>
<feature type="short sequence motif" description="'HIGH' region" evidence="13">
    <location>
        <begin position="29"/>
        <end position="39"/>
    </location>
</feature>
<evidence type="ECO:0000256" key="3">
    <source>
        <dbReference type="ARBA" id="ARBA00011245"/>
    </source>
</evidence>
<dbReference type="InterPro" id="IPR009080">
    <property type="entry name" value="tRNAsynth_Ia_anticodon-bd"/>
</dbReference>
<organism evidence="16 20">
    <name type="scientific">Clostridium botulinum</name>
    <dbReference type="NCBI Taxonomy" id="1491"/>
    <lineage>
        <taxon>Bacteria</taxon>
        <taxon>Bacillati</taxon>
        <taxon>Bacillota</taxon>
        <taxon>Clostridia</taxon>
        <taxon>Eubacteriales</taxon>
        <taxon>Clostridiaceae</taxon>
        <taxon>Clostridium</taxon>
    </lineage>
</organism>
<feature type="coiled-coil region" evidence="14">
    <location>
        <begin position="311"/>
        <end position="357"/>
    </location>
</feature>
<feature type="binding site" evidence="13">
    <location>
        <position position="271"/>
    </location>
    <ligand>
        <name>ATP</name>
        <dbReference type="ChEBI" id="CHEBI:30616"/>
    </ligand>
</feature>
<dbReference type="EMBL" id="SWVK01000013">
    <property type="protein sequence ID" value="NFN35498.1"/>
    <property type="molecule type" value="Genomic_DNA"/>
</dbReference>
<evidence type="ECO:0000313" key="19">
    <source>
        <dbReference type="Proteomes" id="UP000473681"/>
    </source>
</evidence>
<feature type="binding site" evidence="13">
    <location>
        <position position="27"/>
    </location>
    <ligand>
        <name>Zn(2+)</name>
        <dbReference type="ChEBI" id="CHEBI:29105"/>
    </ligand>
</feature>
<evidence type="ECO:0000256" key="10">
    <source>
        <dbReference type="ARBA" id="ARBA00022917"/>
    </source>
</evidence>
<evidence type="ECO:0000313" key="17">
    <source>
        <dbReference type="EMBL" id="NFN35498.1"/>
    </source>
</evidence>
<dbReference type="SUPFAM" id="SSF52374">
    <property type="entry name" value="Nucleotidylyl transferase"/>
    <property type="match status" value="1"/>
</dbReference>
<dbReference type="InterPro" id="IPR032678">
    <property type="entry name" value="tRNA-synt_1_cat_dom"/>
</dbReference>
<keyword evidence="5 13" id="KW-0436">Ligase</keyword>
<evidence type="ECO:0000313" key="20">
    <source>
        <dbReference type="Proteomes" id="UP000476820"/>
    </source>
</evidence>
<keyword evidence="11 13" id="KW-0030">Aminoacyl-tRNA synthetase</keyword>
<feature type="short sequence motif" description="'KMSKS' region" evidence="13">
    <location>
        <begin position="268"/>
        <end position="272"/>
    </location>
</feature>
<evidence type="ECO:0000256" key="12">
    <source>
        <dbReference type="ARBA" id="ARBA00047398"/>
    </source>
</evidence>
<feature type="domain" description="Cysteinyl-tRNA synthetase class Ia DALR" evidence="15">
    <location>
        <begin position="357"/>
        <end position="420"/>
    </location>
</feature>
<accession>A0A0L9YDX6</accession>
<dbReference type="SMART" id="SM00840">
    <property type="entry name" value="DALR_2"/>
    <property type="match status" value="1"/>
</dbReference>
<evidence type="ECO:0000256" key="5">
    <source>
        <dbReference type="ARBA" id="ARBA00022598"/>
    </source>
</evidence>
<comment type="caution">
    <text evidence="16">The sequence shown here is derived from an EMBL/GenBank/DDBJ whole genome shotgun (WGS) entry which is preliminary data.</text>
</comment>
<evidence type="ECO:0000313" key="16">
    <source>
        <dbReference type="EMBL" id="NFF86879.1"/>
    </source>
</evidence>
<dbReference type="SMR" id="A0A0L9YDX6"/>
<dbReference type="Pfam" id="PF09190">
    <property type="entry name" value="DALR_2"/>
    <property type="match status" value="1"/>
</dbReference>
<evidence type="ECO:0000256" key="13">
    <source>
        <dbReference type="HAMAP-Rule" id="MF_00041"/>
    </source>
</evidence>
<evidence type="ECO:0000256" key="6">
    <source>
        <dbReference type="ARBA" id="ARBA00022723"/>
    </source>
</evidence>
<reference evidence="19 20" key="1">
    <citation type="submission" date="2019-04" db="EMBL/GenBank/DDBJ databases">
        <title>Genome sequencing of Clostridium botulinum Groups I-IV and Clostridium butyricum.</title>
        <authorList>
            <person name="Brunt J."/>
            <person name="Van Vliet A.H.M."/>
            <person name="Stringer S.C."/>
            <person name="Carter A.T."/>
            <person name="Peck M.W."/>
        </authorList>
    </citation>
    <scope>NUCLEOTIDE SEQUENCE [LARGE SCALE GENOMIC DNA]</scope>
    <source>
        <strain evidence="16 20">1605</strain>
        <strain evidence="18 21">BL81</strain>
        <strain evidence="17 19">CB-K-33E</strain>
    </source>
</reference>
<dbReference type="PRINTS" id="PR00983">
    <property type="entry name" value="TRNASYNTHCYS"/>
</dbReference>